<feature type="domain" description="Amidase" evidence="8">
    <location>
        <begin position="54"/>
        <end position="441"/>
    </location>
</feature>
<comment type="similarity">
    <text evidence="1 7">Belongs to the amidase family. GatA subfamily.</text>
</comment>
<evidence type="ECO:0000256" key="6">
    <source>
        <dbReference type="ARBA" id="ARBA00047407"/>
    </source>
</evidence>
<name>A0A1F5KED9_9BACT</name>
<feature type="active site" description="Acyl-ester intermediate" evidence="7">
    <location>
        <position position="158"/>
    </location>
</feature>
<keyword evidence="3 7" id="KW-0547">Nucleotide-binding</keyword>
<dbReference type="EMBL" id="MFDE01000003">
    <property type="protein sequence ID" value="OGE39238.1"/>
    <property type="molecule type" value="Genomic_DNA"/>
</dbReference>
<dbReference type="PROSITE" id="PS00571">
    <property type="entry name" value="AMIDASES"/>
    <property type="match status" value="1"/>
</dbReference>
<dbReference type="AlphaFoldDB" id="A0A1F5KED9"/>
<dbReference type="Pfam" id="PF01425">
    <property type="entry name" value="Amidase"/>
    <property type="match status" value="1"/>
</dbReference>
<protein>
    <recommendedName>
        <fullName evidence="7">Glutamyl-tRNA(Gln) amidotransferase subunit A</fullName>
        <shortName evidence="7">Glu-ADT subunit A</shortName>
        <ecNumber evidence="7">6.3.5.7</ecNumber>
    </recommendedName>
</protein>
<comment type="catalytic activity">
    <reaction evidence="6 7">
        <text>L-glutamyl-tRNA(Gln) + L-glutamine + ATP + H2O = L-glutaminyl-tRNA(Gln) + L-glutamate + ADP + phosphate + H(+)</text>
        <dbReference type="Rhea" id="RHEA:17521"/>
        <dbReference type="Rhea" id="RHEA-COMP:9681"/>
        <dbReference type="Rhea" id="RHEA-COMP:9684"/>
        <dbReference type="ChEBI" id="CHEBI:15377"/>
        <dbReference type="ChEBI" id="CHEBI:15378"/>
        <dbReference type="ChEBI" id="CHEBI:29985"/>
        <dbReference type="ChEBI" id="CHEBI:30616"/>
        <dbReference type="ChEBI" id="CHEBI:43474"/>
        <dbReference type="ChEBI" id="CHEBI:58359"/>
        <dbReference type="ChEBI" id="CHEBI:78520"/>
        <dbReference type="ChEBI" id="CHEBI:78521"/>
        <dbReference type="ChEBI" id="CHEBI:456216"/>
        <dbReference type="EC" id="6.3.5.7"/>
    </reaction>
</comment>
<dbReference type="InterPro" id="IPR036928">
    <property type="entry name" value="AS_sf"/>
</dbReference>
<feature type="active site" description="Charge relay system" evidence="7">
    <location>
        <position position="134"/>
    </location>
</feature>
<dbReference type="Gene3D" id="3.90.1300.10">
    <property type="entry name" value="Amidase signature (AS) domain"/>
    <property type="match status" value="1"/>
</dbReference>
<dbReference type="PANTHER" id="PTHR11895">
    <property type="entry name" value="TRANSAMIDASE"/>
    <property type="match status" value="1"/>
</dbReference>
<dbReference type="InterPro" id="IPR023631">
    <property type="entry name" value="Amidase_dom"/>
</dbReference>
<comment type="subunit">
    <text evidence="7">Heterotrimer of A, B and C subunits.</text>
</comment>
<dbReference type="GO" id="GO:0006412">
    <property type="term" value="P:translation"/>
    <property type="evidence" value="ECO:0007669"/>
    <property type="project" value="UniProtKB-UniRule"/>
</dbReference>
<evidence type="ECO:0000256" key="3">
    <source>
        <dbReference type="ARBA" id="ARBA00022741"/>
    </source>
</evidence>
<comment type="function">
    <text evidence="7">Allows the formation of correctly charged Gln-tRNA(Gln) through the transamidation of misacylated Glu-tRNA(Gln) in organisms which lack glutaminyl-tRNA synthetase. The reaction takes place in the presence of glutamine and ATP through an activated gamma-phospho-Glu-tRNA(Gln).</text>
</comment>
<sequence>MTDITSLTLTQTLAALKDKKLSKEELNKAYLERIKKLNPSLNAFLFVNEDSGEIPVAIKDLISVKDMPMTCGSKILENYIPPYNATVIDRLASQGVSFCGKTNLDEFAMGSSGENSAYGPAKNPWNLVKVPGGSSSGSAVAVAADMAVFALGTDTGGSIRQPASLCGVVGLKPSYGRVSRYGAQAMASSLDQIGPITKSVADARLVLEWISGGGGHDSNCHAKPFVTLSETKGIYSSASPQNDRMLKEIKVGVPKEYFGKGLDSEVEKVIRDAIKKLGDLGAEIVEVALPHTEYAVAAYYIIMASEVSANLARYDGIRFGKNRDQFGDEAKRRIMLGTFSLSSGYYDAYFTKAARVRTLIKKDFDIAFEKCDVIVGPVSPTVAWNLGGKINDPLTMYLSDAYTIPGSLTGIPGLSVPCGFADGMPVGLQILGKHMDEETVLNVGEIYENVTDWKDKKPNMSS</sequence>
<accession>A0A1F5KED9</accession>
<dbReference type="Proteomes" id="UP000176527">
    <property type="component" value="Unassembled WGS sequence"/>
</dbReference>
<keyword evidence="2 7" id="KW-0436">Ligase</keyword>
<evidence type="ECO:0000256" key="7">
    <source>
        <dbReference type="HAMAP-Rule" id="MF_00120"/>
    </source>
</evidence>
<dbReference type="InterPro" id="IPR004412">
    <property type="entry name" value="GatA"/>
</dbReference>
<dbReference type="GO" id="GO:0005524">
    <property type="term" value="F:ATP binding"/>
    <property type="evidence" value="ECO:0007669"/>
    <property type="project" value="UniProtKB-KW"/>
</dbReference>
<keyword evidence="5 7" id="KW-0648">Protein biosynthesis</keyword>
<evidence type="ECO:0000256" key="1">
    <source>
        <dbReference type="ARBA" id="ARBA00008069"/>
    </source>
</evidence>
<evidence type="ECO:0000313" key="10">
    <source>
        <dbReference type="Proteomes" id="UP000176527"/>
    </source>
</evidence>
<dbReference type="GO" id="GO:0030956">
    <property type="term" value="C:glutamyl-tRNA(Gln) amidotransferase complex"/>
    <property type="evidence" value="ECO:0007669"/>
    <property type="project" value="InterPro"/>
</dbReference>
<evidence type="ECO:0000313" key="9">
    <source>
        <dbReference type="EMBL" id="OGE39238.1"/>
    </source>
</evidence>
<gene>
    <name evidence="7" type="primary">gatA</name>
    <name evidence="9" type="ORF">A3F00_04075</name>
</gene>
<dbReference type="InterPro" id="IPR020556">
    <property type="entry name" value="Amidase_CS"/>
</dbReference>
<dbReference type="NCBIfam" id="TIGR00132">
    <property type="entry name" value="gatA"/>
    <property type="match status" value="1"/>
</dbReference>
<dbReference type="PANTHER" id="PTHR11895:SF151">
    <property type="entry name" value="GLUTAMYL-TRNA(GLN) AMIDOTRANSFERASE SUBUNIT A"/>
    <property type="match status" value="1"/>
</dbReference>
<dbReference type="EC" id="6.3.5.7" evidence="7"/>
<dbReference type="InterPro" id="IPR000120">
    <property type="entry name" value="Amidase"/>
</dbReference>
<dbReference type="SUPFAM" id="SSF75304">
    <property type="entry name" value="Amidase signature (AS) enzymes"/>
    <property type="match status" value="1"/>
</dbReference>
<evidence type="ECO:0000256" key="2">
    <source>
        <dbReference type="ARBA" id="ARBA00022598"/>
    </source>
</evidence>
<evidence type="ECO:0000256" key="4">
    <source>
        <dbReference type="ARBA" id="ARBA00022840"/>
    </source>
</evidence>
<dbReference type="HAMAP" id="MF_00120">
    <property type="entry name" value="GatA"/>
    <property type="match status" value="1"/>
</dbReference>
<comment type="caution">
    <text evidence="9">The sequence shown here is derived from an EMBL/GenBank/DDBJ whole genome shotgun (WGS) entry which is preliminary data.</text>
</comment>
<dbReference type="GO" id="GO:0050567">
    <property type="term" value="F:glutaminyl-tRNA synthase (glutamine-hydrolyzing) activity"/>
    <property type="evidence" value="ECO:0007669"/>
    <property type="project" value="UniProtKB-UniRule"/>
</dbReference>
<evidence type="ECO:0000256" key="5">
    <source>
        <dbReference type="ARBA" id="ARBA00022917"/>
    </source>
</evidence>
<evidence type="ECO:0000259" key="8">
    <source>
        <dbReference type="Pfam" id="PF01425"/>
    </source>
</evidence>
<proteinExistence type="inferred from homology"/>
<organism evidence="9 10">
    <name type="scientific">Candidatus Daviesbacteria bacterium RIFCSPHIGHO2_12_FULL_37_11</name>
    <dbReference type="NCBI Taxonomy" id="1797777"/>
    <lineage>
        <taxon>Bacteria</taxon>
        <taxon>Candidatus Daviesiibacteriota</taxon>
    </lineage>
</organism>
<reference evidence="9 10" key="1">
    <citation type="journal article" date="2016" name="Nat. Commun.">
        <title>Thousands of microbial genomes shed light on interconnected biogeochemical processes in an aquifer system.</title>
        <authorList>
            <person name="Anantharaman K."/>
            <person name="Brown C.T."/>
            <person name="Hug L.A."/>
            <person name="Sharon I."/>
            <person name="Castelle C.J."/>
            <person name="Probst A.J."/>
            <person name="Thomas B.C."/>
            <person name="Singh A."/>
            <person name="Wilkins M.J."/>
            <person name="Karaoz U."/>
            <person name="Brodie E.L."/>
            <person name="Williams K.H."/>
            <person name="Hubbard S.S."/>
            <person name="Banfield J.F."/>
        </authorList>
    </citation>
    <scope>NUCLEOTIDE SEQUENCE [LARGE SCALE GENOMIC DNA]</scope>
</reference>
<keyword evidence="4 7" id="KW-0067">ATP-binding</keyword>
<feature type="active site" description="Charge relay system" evidence="7">
    <location>
        <position position="59"/>
    </location>
</feature>